<keyword evidence="2" id="KW-0378">Hydrolase</keyword>
<dbReference type="CDD" id="cd00413">
    <property type="entry name" value="Glyco_hydrolase_16"/>
    <property type="match status" value="1"/>
</dbReference>
<dbReference type="PROSITE" id="PS51762">
    <property type="entry name" value="GH16_2"/>
    <property type="match status" value="1"/>
</dbReference>
<dbReference type="InterPro" id="IPR013320">
    <property type="entry name" value="ConA-like_dom_sf"/>
</dbReference>
<reference evidence="2" key="1">
    <citation type="submission" date="2021-04" db="EMBL/GenBank/DDBJ databases">
        <title>Pseudonocardia sp. nov., isolated from sandy soil of mangrove forest.</title>
        <authorList>
            <person name="Zan Z."/>
            <person name="Huang R."/>
            <person name="Liu W."/>
        </authorList>
    </citation>
    <scope>NUCLEOTIDE SEQUENCE</scope>
    <source>
        <strain evidence="2">S2-4</strain>
    </source>
</reference>
<dbReference type="SUPFAM" id="SSF49899">
    <property type="entry name" value="Concanavalin A-like lectins/glucanases"/>
    <property type="match status" value="1"/>
</dbReference>
<proteinExistence type="predicted"/>
<gene>
    <name evidence="2" type="ORF">KDL28_09405</name>
</gene>
<accession>A0ABT0ZX00</accession>
<name>A0ABT0ZX00_9PSEU</name>
<dbReference type="InterPro" id="IPR000757">
    <property type="entry name" value="Beta-glucanase-like"/>
</dbReference>
<keyword evidence="3" id="KW-1185">Reference proteome</keyword>
<comment type="caution">
    <text evidence="2">The sequence shown here is derived from an EMBL/GenBank/DDBJ whole genome shotgun (WGS) entry which is preliminary data.</text>
</comment>
<evidence type="ECO:0000259" key="1">
    <source>
        <dbReference type="PROSITE" id="PS51762"/>
    </source>
</evidence>
<dbReference type="Gene3D" id="2.60.120.200">
    <property type="match status" value="1"/>
</dbReference>
<dbReference type="Pfam" id="PF00722">
    <property type="entry name" value="Glyco_hydro_16"/>
    <property type="match status" value="1"/>
</dbReference>
<evidence type="ECO:0000313" key="2">
    <source>
        <dbReference type="EMBL" id="MCO1655270.1"/>
    </source>
</evidence>
<dbReference type="EMBL" id="JAGSOV010000020">
    <property type="protein sequence ID" value="MCO1655270.1"/>
    <property type="molecule type" value="Genomic_DNA"/>
</dbReference>
<dbReference type="GO" id="GO:0016787">
    <property type="term" value="F:hydrolase activity"/>
    <property type="evidence" value="ECO:0007669"/>
    <property type="project" value="UniProtKB-KW"/>
</dbReference>
<feature type="domain" description="GH16" evidence="1">
    <location>
        <begin position="42"/>
        <end position="245"/>
    </location>
</feature>
<evidence type="ECO:0000313" key="3">
    <source>
        <dbReference type="Proteomes" id="UP001165283"/>
    </source>
</evidence>
<protein>
    <submittedName>
        <fullName evidence="2">Glycoside hydrolase family 16 protein</fullName>
    </submittedName>
</protein>
<organism evidence="2 3">
    <name type="scientific">Pseudonocardia humida</name>
    <dbReference type="NCBI Taxonomy" id="2800819"/>
    <lineage>
        <taxon>Bacteria</taxon>
        <taxon>Bacillati</taxon>
        <taxon>Actinomycetota</taxon>
        <taxon>Actinomycetes</taxon>
        <taxon>Pseudonocardiales</taxon>
        <taxon>Pseudonocardiaceae</taxon>
        <taxon>Pseudonocardia</taxon>
    </lineage>
</organism>
<sequence length="255" mass="28114">MTRTELDEEFHADGLDPQIWVPYYLPHWSSRAESAANLRVHDAQLHLSIPAEHPLWCPDRHPEPLRVSCIQSGNWSGPVGSTRGPQPFAEGLTVREEQPAQWGYTPHYGHVEVRMRAVVPARSMFAFWLAGLEDVPGRAGEICVVEVFGDAVRAGSADVGTGIKQLGDPDLVQEFAAEPLPIDTTAFHTYAVDWRPDGVTFTVDDEVVRTSAQSPDYPMQLMLGLFDFPAKADPDGAEVPVPELFVSHVRGRPLG</sequence>
<dbReference type="Proteomes" id="UP001165283">
    <property type="component" value="Unassembled WGS sequence"/>
</dbReference>
<dbReference type="RefSeq" id="WP_252437047.1">
    <property type="nucleotide sequence ID" value="NZ_JAGSOV010000020.1"/>
</dbReference>